<dbReference type="InterPro" id="IPR036465">
    <property type="entry name" value="vWFA_dom_sf"/>
</dbReference>
<dbReference type="SUPFAM" id="SSF53300">
    <property type="entry name" value="vWA-like"/>
    <property type="match status" value="1"/>
</dbReference>
<dbReference type="GO" id="GO:0005737">
    <property type="term" value="C:cytoplasm"/>
    <property type="evidence" value="ECO:0007669"/>
    <property type="project" value="UniProtKB-SubCell"/>
</dbReference>
<keyword evidence="4" id="KW-0479">Metal-binding</keyword>
<sequence>MASEGETNNIGINSDLVTLRRYLSMGQTSGTYYVVNKEPKENPLPECTQTILEEGRGGDIVKELVRFSKAGHVLHEESYMKVLVCVARSKDTSAKKAIYNELGQLCSTASGLFRFVDGVEKGGEGTGWGRMQRKAICNWYCSKDGQELARLVTGCKQRGGWSHRDLIRLAHVKPPAEGSGTAIVLKYIMRGLKNVLESHSSEGADDSTRALTEFLRDVDGLRKEEDLERVAGLVEKHKLSPEHLPTKSLKSKDVWKALVPHLSVQSLLDNIVRLASMGLFKPKSPEVDVICRRLQTPSALSESHVHPFSVLMAQRIYRSKKVEKTKAHWEINKELMKALTEAYHKAFEVSEKTGKRYLLAVDVSSSMALSGVNGTRNIAAREAAATIAMMIAKKEEDSRVMGFTSELKEIPITANMKLEDAVKKMGELSMGQTDFAQPMLWAVKNKIAVDQFIMCTDCETFNGDVSAADALAQYRQAMKIDAKVAIVAMTSNSFSMANADDQSMLDIAGFNGHAAKLLQSMALNFQ</sequence>
<evidence type="ECO:0000259" key="7">
    <source>
        <dbReference type="PROSITE" id="PS50988"/>
    </source>
</evidence>
<dbReference type="RefSeq" id="XP_791301.2">
    <property type="nucleotide sequence ID" value="XM_786208.5"/>
</dbReference>
<evidence type="ECO:0000256" key="4">
    <source>
        <dbReference type="ARBA" id="ARBA00022723"/>
    </source>
</evidence>
<feature type="domain" description="TROVE" evidence="7">
    <location>
        <begin position="2"/>
        <end position="355"/>
    </location>
</feature>
<dbReference type="InterPro" id="IPR008858">
    <property type="entry name" value="TROVE_dom"/>
</dbReference>
<comment type="similarity">
    <text evidence="2">Belongs to the Ro 60 kDa family.</text>
</comment>
<comment type="subcellular location">
    <subcellularLocation>
        <location evidence="1">Cytoplasm</location>
    </subcellularLocation>
</comment>
<keyword evidence="9" id="KW-1185">Reference proteome</keyword>
<dbReference type="AlphaFoldDB" id="A0A7M7RGL6"/>
<evidence type="ECO:0000256" key="2">
    <source>
        <dbReference type="ARBA" id="ARBA00007814"/>
    </source>
</evidence>
<proteinExistence type="inferred from homology"/>
<dbReference type="Pfam" id="PF05731">
    <property type="entry name" value="TROVE"/>
    <property type="match status" value="1"/>
</dbReference>
<dbReference type="SUPFAM" id="SSF140864">
    <property type="entry name" value="TROVE domain-like"/>
    <property type="match status" value="1"/>
</dbReference>
<dbReference type="InterPro" id="IPR037214">
    <property type="entry name" value="TROVE_dom_sf"/>
</dbReference>
<name>A0A7M7RGL6_STRPU</name>
<dbReference type="InParanoid" id="A0A7M7RGL6"/>
<evidence type="ECO:0000256" key="1">
    <source>
        <dbReference type="ARBA" id="ARBA00004496"/>
    </source>
</evidence>
<protein>
    <recommendedName>
        <fullName evidence="7">TROVE domain-containing protein</fullName>
    </recommendedName>
</protein>
<keyword evidence="3" id="KW-0963">Cytoplasm</keyword>
<dbReference type="EnsemblMetazoa" id="XM_786208">
    <property type="protein sequence ID" value="XP_791301"/>
    <property type="gene ID" value="LOC586424"/>
</dbReference>
<dbReference type="InterPro" id="IPR056800">
    <property type="entry name" value="vWA_Ro60"/>
</dbReference>
<evidence type="ECO:0000313" key="8">
    <source>
        <dbReference type="EnsemblMetazoa" id="XP_791301"/>
    </source>
</evidence>
<dbReference type="PANTHER" id="PTHR14202">
    <property type="entry name" value="60 KDA RIBONUCLEOPROTEIN SSA/RO"/>
    <property type="match status" value="1"/>
</dbReference>
<dbReference type="Proteomes" id="UP000007110">
    <property type="component" value="Unassembled WGS sequence"/>
</dbReference>
<evidence type="ECO:0000256" key="5">
    <source>
        <dbReference type="ARBA" id="ARBA00022884"/>
    </source>
</evidence>
<keyword evidence="6" id="KW-0687">Ribonucleoprotein</keyword>
<dbReference type="Gene3D" id="3.40.50.410">
    <property type="entry name" value="von Willebrand factor, type A domain"/>
    <property type="match status" value="1"/>
</dbReference>
<dbReference type="Pfam" id="PF25045">
    <property type="entry name" value="vWA_Ro60"/>
    <property type="match status" value="1"/>
</dbReference>
<accession>A0A7M7RGL6</accession>
<evidence type="ECO:0000256" key="3">
    <source>
        <dbReference type="ARBA" id="ARBA00022490"/>
    </source>
</evidence>
<organism evidence="8 9">
    <name type="scientific">Strongylocentrotus purpuratus</name>
    <name type="common">Purple sea urchin</name>
    <dbReference type="NCBI Taxonomy" id="7668"/>
    <lineage>
        <taxon>Eukaryota</taxon>
        <taxon>Metazoa</taxon>
        <taxon>Echinodermata</taxon>
        <taxon>Eleutherozoa</taxon>
        <taxon>Echinozoa</taxon>
        <taxon>Echinoidea</taxon>
        <taxon>Euechinoidea</taxon>
        <taxon>Echinacea</taxon>
        <taxon>Camarodonta</taxon>
        <taxon>Echinidea</taxon>
        <taxon>Strongylocentrotidae</taxon>
        <taxon>Strongylocentrotus</taxon>
    </lineage>
</organism>
<dbReference type="GO" id="GO:0046872">
    <property type="term" value="F:metal ion binding"/>
    <property type="evidence" value="ECO:0007669"/>
    <property type="project" value="UniProtKB-KW"/>
</dbReference>
<reference evidence="9" key="1">
    <citation type="submission" date="2015-02" db="EMBL/GenBank/DDBJ databases">
        <title>Genome sequencing for Strongylocentrotus purpuratus.</title>
        <authorList>
            <person name="Murali S."/>
            <person name="Liu Y."/>
            <person name="Vee V."/>
            <person name="English A."/>
            <person name="Wang M."/>
            <person name="Skinner E."/>
            <person name="Han Y."/>
            <person name="Muzny D.M."/>
            <person name="Worley K.C."/>
            <person name="Gibbs R.A."/>
        </authorList>
    </citation>
    <scope>NUCLEOTIDE SEQUENCE</scope>
</reference>
<dbReference type="OrthoDB" id="6098064at2759"/>
<reference evidence="8" key="2">
    <citation type="submission" date="2021-01" db="UniProtKB">
        <authorList>
            <consortium name="EnsemblMetazoa"/>
        </authorList>
    </citation>
    <scope>IDENTIFICATION</scope>
</reference>
<dbReference type="OMA" id="GRGWCKH"/>
<dbReference type="PROSITE" id="PS50988">
    <property type="entry name" value="TROVE"/>
    <property type="match status" value="1"/>
</dbReference>
<dbReference type="InterPro" id="IPR040322">
    <property type="entry name" value="TROVE2"/>
</dbReference>
<dbReference type="KEGG" id="spu:586424"/>
<evidence type="ECO:0000256" key="6">
    <source>
        <dbReference type="ARBA" id="ARBA00023274"/>
    </source>
</evidence>
<dbReference type="GeneID" id="586424"/>
<dbReference type="GO" id="GO:1990904">
    <property type="term" value="C:ribonucleoprotein complex"/>
    <property type="evidence" value="ECO:0000318"/>
    <property type="project" value="GO_Central"/>
</dbReference>
<dbReference type="PANTHER" id="PTHR14202:SF0">
    <property type="entry name" value="RNA-BINDING PROTEIN RO60"/>
    <property type="match status" value="1"/>
</dbReference>
<keyword evidence="5" id="KW-0694">RNA-binding</keyword>
<dbReference type="GO" id="GO:0003723">
    <property type="term" value="F:RNA binding"/>
    <property type="evidence" value="ECO:0000318"/>
    <property type="project" value="GO_Central"/>
</dbReference>
<evidence type="ECO:0000313" key="9">
    <source>
        <dbReference type="Proteomes" id="UP000007110"/>
    </source>
</evidence>